<dbReference type="EMBL" id="JBHMBL010000002">
    <property type="protein sequence ID" value="MFB9642918.1"/>
    <property type="molecule type" value="Genomic_DNA"/>
</dbReference>
<reference evidence="5 6" key="1">
    <citation type="submission" date="2024-09" db="EMBL/GenBank/DDBJ databases">
        <authorList>
            <person name="Sun Q."/>
            <person name="Mori K."/>
        </authorList>
    </citation>
    <scope>NUCLEOTIDE SEQUENCE [LARGE SCALE GENOMIC DNA]</scope>
    <source>
        <strain evidence="5 6">JCM 14321</strain>
    </source>
</reference>
<evidence type="ECO:0000256" key="1">
    <source>
        <dbReference type="SAM" id="MobiDB-lite"/>
    </source>
</evidence>
<dbReference type="InterPro" id="IPR047589">
    <property type="entry name" value="DUF11_rpt"/>
</dbReference>
<evidence type="ECO:0000313" key="5">
    <source>
        <dbReference type="EMBL" id="MFB9642918.1"/>
    </source>
</evidence>
<dbReference type="InterPro" id="IPR057687">
    <property type="entry name" value="DUF7927"/>
</dbReference>
<dbReference type="PANTHER" id="PTHR48148">
    <property type="entry name" value="KERATINOCYTE PROLINE-RICH PROTEIN"/>
    <property type="match status" value="1"/>
</dbReference>
<feature type="compositionally biased region" description="Basic and acidic residues" evidence="1">
    <location>
        <begin position="136"/>
        <end position="145"/>
    </location>
</feature>
<dbReference type="Gene3D" id="3.40.50.410">
    <property type="entry name" value="von Willebrand factor, type A domain"/>
    <property type="match status" value="1"/>
</dbReference>
<feature type="signal peptide" evidence="3">
    <location>
        <begin position="1"/>
        <end position="32"/>
    </location>
</feature>
<dbReference type="CDD" id="cd00198">
    <property type="entry name" value="vWFA"/>
    <property type="match status" value="1"/>
</dbReference>
<dbReference type="RefSeq" id="WP_157422400.1">
    <property type="nucleotide sequence ID" value="NZ_BAAANI010000002.1"/>
</dbReference>
<gene>
    <name evidence="5" type="ORF">ACFFQV_11520</name>
</gene>
<dbReference type="Pfam" id="PF13519">
    <property type="entry name" value="VWA_2"/>
    <property type="match status" value="1"/>
</dbReference>
<keyword evidence="6" id="KW-1185">Reference proteome</keyword>
<protein>
    <submittedName>
        <fullName evidence="5">VWA domain-containing protein</fullName>
    </submittedName>
</protein>
<dbReference type="InterPro" id="IPR001434">
    <property type="entry name" value="OmcB-like_DUF11"/>
</dbReference>
<dbReference type="InterPro" id="IPR002035">
    <property type="entry name" value="VWF_A"/>
</dbReference>
<feature type="chain" id="PRO_5046476384" evidence="3">
    <location>
        <begin position="33"/>
        <end position="1147"/>
    </location>
</feature>
<dbReference type="SUPFAM" id="SSF53300">
    <property type="entry name" value="vWA-like"/>
    <property type="match status" value="1"/>
</dbReference>
<keyword evidence="2" id="KW-1133">Transmembrane helix</keyword>
<dbReference type="Pfam" id="PF01345">
    <property type="entry name" value="DUF11"/>
    <property type="match status" value="1"/>
</dbReference>
<proteinExistence type="predicted"/>
<dbReference type="Pfam" id="PF25549">
    <property type="entry name" value="DUF7927"/>
    <property type="match status" value="2"/>
</dbReference>
<sequence>MRSRGTRRSATGALAVLLAGALVLVGSPTIAAAEAVDPGAQGTTSSPSAAPAEIEAEPTEAPDPEPSAVPEPAPEPALEPEPAEPAPAPVEPAPEPAPDSGAPAAEPEPEPTAPPSAKPASPAPPPVDCESIPIANDDRSARDECQATQQAGARTLSAAQVGSVTNPDLQPSCGIDFALVLDKSGSIGDAGIADLKAAADAFTEALVDTGSQVSVTAFDQDAAVLLGATDLTSGNLAAVQSSYAGLASEGWTNWKRGLELAHGTFGSFDDAVELTIMITDGNPNTVDPGNGGEFPDGSPGALDPAVTEANSIKLSPSHMFGIAVGGDLDLGPIQAVSGGDAYAGDLSSADYVVTDDYGTLGAQLKEIALELCGGSVFVHKEIAGEPIEGWEFSTEDADVTPASQLTDGTGVTGAFDVSGFTSDSREVVFSEEDRPFHSMDSVTCEDGDGPVPVTIVDELSWRVEVGIEAVVHCTVVNDVAAPVWRVTKSADPPSGTAVEPGDEIVYTLAIEHVSGPAATDLELFDDISQLAPYVDFEGFVGAPPVIESSWNVLQPGRLFLKLASLDPGETLEISYRVSVSDDTAPGTVLRNHVLTNCPGAPMLVEPDEPEPVPEECLTEHPTPGFVMWKTSDPADGLVEPGDTIEYTLHAWNFSQAEVAGAMAIDDLADVLDDAELVEPLDPALTLEGTSLEWAIPTLPVGSAEATVSFEVVVDDDAWDAELVNVVTPEPPGICPSDEAEEPPVVIERLDAAAAPVAEVPEVTDCTTEHRTPNVDLAVAKTATTEDDAPVDSGATPPDVIGYEVLVENLGDDPAYGVEVTDVLPDGVTFVPGSELVATVPAGEEANWTVDDSVAGELTFRYPGPFFPGDTAMITFDVVVGELDQPDPTVPIPDLVNTVCVFSGPVPAPEPPSLVAALDVVGPGAEGPSRDANAENDCDEAETPVKSIALDGGAQCINDTPWFEYSITPVNVDPLPEVALIWWTADAFAAHDPSIDAADEAAILADGASQVDYIEAPDGWVPGDPIDGRQLWPGAAIDEDGNPTDWPGWTLLPDGTWILDPGAPFYDLREEAVVEIRINPSTDVITVYPPPTPNCNAAPPENPGAPSTPSGIASTGFEAGWLVPLAAALLALGATGLVLRSRRGFGDV</sequence>
<keyword evidence="3" id="KW-0732">Signal</keyword>
<evidence type="ECO:0000256" key="2">
    <source>
        <dbReference type="SAM" id="Phobius"/>
    </source>
</evidence>
<dbReference type="Proteomes" id="UP001589667">
    <property type="component" value="Unassembled WGS sequence"/>
</dbReference>
<keyword evidence="2" id="KW-0812">Transmembrane</keyword>
<feature type="compositionally biased region" description="Pro residues" evidence="1">
    <location>
        <begin position="64"/>
        <end position="97"/>
    </location>
</feature>
<dbReference type="PANTHER" id="PTHR48148:SF3">
    <property type="entry name" value="KERATINOCYTE PROLINE-RICH PROTEIN"/>
    <property type="match status" value="1"/>
</dbReference>
<feature type="compositionally biased region" description="Pro residues" evidence="1">
    <location>
        <begin position="110"/>
        <end position="127"/>
    </location>
</feature>
<dbReference type="PROSITE" id="PS50234">
    <property type="entry name" value="VWFA"/>
    <property type="match status" value="1"/>
</dbReference>
<feature type="region of interest" description="Disordered" evidence="1">
    <location>
        <begin position="36"/>
        <end position="155"/>
    </location>
</feature>
<name>A0ABV5SRF0_9MICO</name>
<feature type="compositionally biased region" description="Polar residues" evidence="1">
    <location>
        <begin position="146"/>
        <end position="155"/>
    </location>
</feature>
<organism evidence="5 6">
    <name type="scientific">Agromyces lapidis</name>
    <dbReference type="NCBI Taxonomy" id="279574"/>
    <lineage>
        <taxon>Bacteria</taxon>
        <taxon>Bacillati</taxon>
        <taxon>Actinomycetota</taxon>
        <taxon>Actinomycetes</taxon>
        <taxon>Micrococcales</taxon>
        <taxon>Microbacteriaceae</taxon>
        <taxon>Agromyces</taxon>
    </lineage>
</organism>
<dbReference type="NCBIfam" id="TIGR01451">
    <property type="entry name" value="B_ant_repeat"/>
    <property type="match status" value="1"/>
</dbReference>
<comment type="caution">
    <text evidence="5">The sequence shown here is derived from an EMBL/GenBank/DDBJ whole genome shotgun (WGS) entry which is preliminary data.</text>
</comment>
<feature type="compositionally biased region" description="Acidic residues" evidence="1">
    <location>
        <begin position="54"/>
        <end position="63"/>
    </location>
</feature>
<feature type="transmembrane region" description="Helical" evidence="2">
    <location>
        <begin position="1118"/>
        <end position="1138"/>
    </location>
</feature>
<dbReference type="SMART" id="SM00327">
    <property type="entry name" value="VWA"/>
    <property type="match status" value="1"/>
</dbReference>
<feature type="compositionally biased region" description="Low complexity" evidence="1">
    <location>
        <begin position="43"/>
        <end position="53"/>
    </location>
</feature>
<accession>A0ABV5SRF0</accession>
<evidence type="ECO:0000259" key="4">
    <source>
        <dbReference type="PROSITE" id="PS50234"/>
    </source>
</evidence>
<dbReference type="InterPro" id="IPR036465">
    <property type="entry name" value="vWFA_dom_sf"/>
</dbReference>
<evidence type="ECO:0000256" key="3">
    <source>
        <dbReference type="SAM" id="SignalP"/>
    </source>
</evidence>
<keyword evidence="2" id="KW-0472">Membrane</keyword>
<evidence type="ECO:0000313" key="6">
    <source>
        <dbReference type="Proteomes" id="UP001589667"/>
    </source>
</evidence>
<feature type="domain" description="VWFA" evidence="4">
    <location>
        <begin position="176"/>
        <end position="371"/>
    </location>
</feature>